<organism evidence="1 2">
    <name type="scientific">Pontibacillus yanchengensis</name>
    <dbReference type="NCBI Taxonomy" id="462910"/>
    <lineage>
        <taxon>Bacteria</taxon>
        <taxon>Bacillati</taxon>
        <taxon>Bacillota</taxon>
        <taxon>Bacilli</taxon>
        <taxon>Bacillales</taxon>
        <taxon>Bacillaceae</taxon>
        <taxon>Pontibacillus</taxon>
    </lineage>
</organism>
<comment type="caution">
    <text evidence="1">The sequence shown here is derived from an EMBL/GenBank/DDBJ whole genome shotgun (WGS) entry which is preliminary data.</text>
</comment>
<name>A0A6I5A772_9BACI</name>
<protein>
    <submittedName>
        <fullName evidence="1">Uncharacterized protein</fullName>
    </submittedName>
</protein>
<dbReference type="Proteomes" id="UP000468638">
    <property type="component" value="Unassembled WGS sequence"/>
</dbReference>
<proteinExistence type="predicted"/>
<gene>
    <name evidence="1" type="ORF">GLW05_20830</name>
</gene>
<accession>A0A6I5A772</accession>
<dbReference type="RefSeq" id="WP_160910318.1">
    <property type="nucleotide sequence ID" value="NZ_WMEQ01000026.1"/>
</dbReference>
<dbReference type="EMBL" id="WMEQ01000026">
    <property type="protein sequence ID" value="MYL36019.1"/>
    <property type="molecule type" value="Genomic_DNA"/>
</dbReference>
<reference evidence="1 2" key="1">
    <citation type="submission" date="2019-11" db="EMBL/GenBank/DDBJ databases">
        <title>Genome sequences of 17 halophilic strains isolated from different environments.</title>
        <authorList>
            <person name="Furrow R.E."/>
        </authorList>
    </citation>
    <scope>NUCLEOTIDE SEQUENCE [LARGE SCALE GENOMIC DNA]</scope>
    <source>
        <strain evidence="1 2">22514_16_FS</strain>
    </source>
</reference>
<dbReference type="AlphaFoldDB" id="A0A6I5A772"/>
<evidence type="ECO:0000313" key="1">
    <source>
        <dbReference type="EMBL" id="MYL36019.1"/>
    </source>
</evidence>
<sequence length="131" mass="15197">MTKFTKEMLHSKMDEVHEEYIESLGAELDMVKLNSSEYNKLEKKVIGIFSNVKGQKADEEGNMNVQLDMEGIMGAYYEMSVKVVAKSLVDFEEEDVRKFTKEELEEIYKKVNEISGNKEEVLQSIQKFRAK</sequence>
<evidence type="ECO:0000313" key="2">
    <source>
        <dbReference type="Proteomes" id="UP000468638"/>
    </source>
</evidence>